<dbReference type="GO" id="GO:0008745">
    <property type="term" value="F:N-acetylmuramoyl-L-alanine amidase activity"/>
    <property type="evidence" value="ECO:0007669"/>
    <property type="project" value="UniProtKB-EC"/>
</dbReference>
<gene>
    <name evidence="6" type="ORF">IAC42_09825</name>
</gene>
<accession>A0A9D9HBJ6</accession>
<organism evidence="6 7">
    <name type="scientific">Candidatus Aphodenecus pullistercoris</name>
    <dbReference type="NCBI Taxonomy" id="2840669"/>
    <lineage>
        <taxon>Bacteria</taxon>
        <taxon>Pseudomonadati</taxon>
        <taxon>Spirochaetota</taxon>
        <taxon>Spirochaetia</taxon>
        <taxon>Spirochaetales</taxon>
        <taxon>Candidatus Aphodenecus</taxon>
    </lineage>
</organism>
<dbReference type="EMBL" id="JADIMU010000067">
    <property type="protein sequence ID" value="MBO8444033.1"/>
    <property type="molecule type" value="Genomic_DNA"/>
</dbReference>
<dbReference type="SMART" id="SM00646">
    <property type="entry name" value="Ami_3"/>
    <property type="match status" value="1"/>
</dbReference>
<dbReference type="GO" id="GO:0030288">
    <property type="term" value="C:outer membrane-bounded periplasmic space"/>
    <property type="evidence" value="ECO:0007669"/>
    <property type="project" value="TreeGrafter"/>
</dbReference>
<reference evidence="6" key="1">
    <citation type="submission" date="2020-10" db="EMBL/GenBank/DDBJ databases">
        <authorList>
            <person name="Gilroy R."/>
        </authorList>
    </citation>
    <scope>NUCLEOTIDE SEQUENCE</scope>
    <source>
        <strain evidence="6">11167</strain>
    </source>
</reference>
<evidence type="ECO:0000256" key="2">
    <source>
        <dbReference type="ARBA" id="ARBA00011901"/>
    </source>
</evidence>
<dbReference type="Pfam" id="PF01520">
    <property type="entry name" value="Amidase_3"/>
    <property type="match status" value="1"/>
</dbReference>
<reference evidence="6" key="2">
    <citation type="journal article" date="2021" name="PeerJ">
        <title>Extensive microbial diversity within the chicken gut microbiome revealed by metagenomics and culture.</title>
        <authorList>
            <person name="Gilroy R."/>
            <person name="Ravi A."/>
            <person name="Getino M."/>
            <person name="Pursley I."/>
            <person name="Horton D.L."/>
            <person name="Alikhan N.F."/>
            <person name="Baker D."/>
            <person name="Gharbi K."/>
            <person name="Hall N."/>
            <person name="Watson M."/>
            <person name="Adriaenssens E.M."/>
            <person name="Foster-Nyarko E."/>
            <person name="Jarju S."/>
            <person name="Secka A."/>
            <person name="Antonio M."/>
            <person name="Oren A."/>
            <person name="Chaudhuri R.R."/>
            <person name="La Ragione R."/>
            <person name="Hildebrand F."/>
            <person name="Pallen M.J."/>
        </authorList>
    </citation>
    <scope>NUCLEOTIDE SEQUENCE</scope>
    <source>
        <strain evidence="6">11167</strain>
    </source>
</reference>
<feature type="signal peptide" evidence="4">
    <location>
        <begin position="1"/>
        <end position="20"/>
    </location>
</feature>
<sequence>MGLRLRFLALLMLLPVMLLANPYRGDVGTVVIDAGHGGSDPGALGQNVQEKDLTLSIAQALQSELEERGYGVVMTREDDSTLSLEERCDVANSADFPIEAYPIFVSIHINSAHSEAAEGFEVYVKSADKRVDMLDEATSDKLALKYSSYSNAQLNAYKDIVSLSLADGICRRYEEAFPDIPMRGVKSGDLWVLNGTWMPSVLVEVGFISSPEEEARMALPDYQRKLAEIIVQAIEDL</sequence>
<keyword evidence="3" id="KW-0378">Hydrolase</keyword>
<comment type="catalytic activity">
    <reaction evidence="1">
        <text>Hydrolyzes the link between N-acetylmuramoyl residues and L-amino acid residues in certain cell-wall glycopeptides.</text>
        <dbReference type="EC" id="3.5.1.28"/>
    </reaction>
</comment>
<dbReference type="SUPFAM" id="SSF53187">
    <property type="entry name" value="Zn-dependent exopeptidases"/>
    <property type="match status" value="1"/>
</dbReference>
<comment type="caution">
    <text evidence="6">The sequence shown here is derived from an EMBL/GenBank/DDBJ whole genome shotgun (WGS) entry which is preliminary data.</text>
</comment>
<dbReference type="PANTHER" id="PTHR30404">
    <property type="entry name" value="N-ACETYLMURAMOYL-L-ALANINE AMIDASE"/>
    <property type="match status" value="1"/>
</dbReference>
<dbReference type="InterPro" id="IPR050695">
    <property type="entry name" value="N-acetylmuramoyl_amidase_3"/>
</dbReference>
<name>A0A9D9HBJ6_9SPIR</name>
<evidence type="ECO:0000256" key="1">
    <source>
        <dbReference type="ARBA" id="ARBA00001561"/>
    </source>
</evidence>
<dbReference type="Gene3D" id="3.40.630.40">
    <property type="entry name" value="Zn-dependent exopeptidases"/>
    <property type="match status" value="1"/>
</dbReference>
<keyword evidence="4" id="KW-0732">Signal</keyword>
<evidence type="ECO:0000313" key="7">
    <source>
        <dbReference type="Proteomes" id="UP000823633"/>
    </source>
</evidence>
<feature type="chain" id="PRO_5038833405" description="N-acetylmuramoyl-L-alanine amidase" evidence="4">
    <location>
        <begin position="21"/>
        <end position="237"/>
    </location>
</feature>
<dbReference type="CDD" id="cd02696">
    <property type="entry name" value="MurNAc-LAA"/>
    <property type="match status" value="1"/>
</dbReference>
<dbReference type="PANTHER" id="PTHR30404:SF0">
    <property type="entry name" value="N-ACETYLMURAMOYL-L-ALANINE AMIDASE AMIC"/>
    <property type="match status" value="1"/>
</dbReference>
<dbReference type="AlphaFoldDB" id="A0A9D9HBJ6"/>
<evidence type="ECO:0000256" key="4">
    <source>
        <dbReference type="SAM" id="SignalP"/>
    </source>
</evidence>
<feature type="domain" description="MurNAc-LAA" evidence="5">
    <location>
        <begin position="91"/>
        <end position="235"/>
    </location>
</feature>
<dbReference type="Proteomes" id="UP000823633">
    <property type="component" value="Unassembled WGS sequence"/>
</dbReference>
<dbReference type="GO" id="GO:0009253">
    <property type="term" value="P:peptidoglycan catabolic process"/>
    <property type="evidence" value="ECO:0007669"/>
    <property type="project" value="InterPro"/>
</dbReference>
<protein>
    <recommendedName>
        <fullName evidence="2">N-acetylmuramoyl-L-alanine amidase</fullName>
        <ecNumber evidence="2">3.5.1.28</ecNumber>
    </recommendedName>
</protein>
<dbReference type="InterPro" id="IPR002508">
    <property type="entry name" value="MurNAc-LAA_cat"/>
</dbReference>
<evidence type="ECO:0000313" key="6">
    <source>
        <dbReference type="EMBL" id="MBO8444033.1"/>
    </source>
</evidence>
<dbReference type="EC" id="3.5.1.28" evidence="2"/>
<evidence type="ECO:0000259" key="5">
    <source>
        <dbReference type="SMART" id="SM00646"/>
    </source>
</evidence>
<proteinExistence type="predicted"/>
<evidence type="ECO:0000256" key="3">
    <source>
        <dbReference type="ARBA" id="ARBA00022801"/>
    </source>
</evidence>